<protein>
    <submittedName>
        <fullName evidence="2">Uncharacterized protein</fullName>
    </submittedName>
</protein>
<reference evidence="2" key="1">
    <citation type="submission" date="2023-04" db="EMBL/GenBank/DDBJ databases">
        <authorList>
            <person name="Vijverberg K."/>
            <person name="Xiong W."/>
            <person name="Schranz E."/>
        </authorList>
    </citation>
    <scope>NUCLEOTIDE SEQUENCE</scope>
</reference>
<feature type="compositionally biased region" description="Acidic residues" evidence="1">
    <location>
        <begin position="232"/>
        <end position="243"/>
    </location>
</feature>
<dbReference type="AlphaFoldDB" id="A0AA36E2J1"/>
<proteinExistence type="predicted"/>
<dbReference type="EMBL" id="OX465080">
    <property type="protein sequence ID" value="CAI9279612.1"/>
    <property type="molecule type" value="Genomic_DNA"/>
</dbReference>
<gene>
    <name evidence="2" type="ORF">LSALG_LOCUS19403</name>
</gene>
<feature type="compositionally biased region" description="Acidic residues" evidence="1">
    <location>
        <begin position="65"/>
        <end position="79"/>
    </location>
</feature>
<accession>A0AA36E2J1</accession>
<feature type="compositionally biased region" description="Basic residues" evidence="1">
    <location>
        <begin position="296"/>
        <end position="305"/>
    </location>
</feature>
<evidence type="ECO:0000313" key="2">
    <source>
        <dbReference type="EMBL" id="CAI9279612.1"/>
    </source>
</evidence>
<feature type="region of interest" description="Disordered" evidence="1">
    <location>
        <begin position="232"/>
        <end position="305"/>
    </location>
</feature>
<dbReference type="Proteomes" id="UP001177003">
    <property type="component" value="Chromosome 4"/>
</dbReference>
<evidence type="ECO:0000256" key="1">
    <source>
        <dbReference type="SAM" id="MobiDB-lite"/>
    </source>
</evidence>
<evidence type="ECO:0000313" key="3">
    <source>
        <dbReference type="Proteomes" id="UP001177003"/>
    </source>
</evidence>
<feature type="compositionally biased region" description="Acidic residues" evidence="1">
    <location>
        <begin position="86"/>
        <end position="99"/>
    </location>
</feature>
<organism evidence="2 3">
    <name type="scientific">Lactuca saligna</name>
    <name type="common">Willowleaf lettuce</name>
    <dbReference type="NCBI Taxonomy" id="75948"/>
    <lineage>
        <taxon>Eukaryota</taxon>
        <taxon>Viridiplantae</taxon>
        <taxon>Streptophyta</taxon>
        <taxon>Embryophyta</taxon>
        <taxon>Tracheophyta</taxon>
        <taxon>Spermatophyta</taxon>
        <taxon>Magnoliopsida</taxon>
        <taxon>eudicotyledons</taxon>
        <taxon>Gunneridae</taxon>
        <taxon>Pentapetalae</taxon>
        <taxon>asterids</taxon>
        <taxon>campanulids</taxon>
        <taxon>Asterales</taxon>
        <taxon>Asteraceae</taxon>
        <taxon>Cichorioideae</taxon>
        <taxon>Cichorieae</taxon>
        <taxon>Lactucinae</taxon>
        <taxon>Lactuca</taxon>
    </lineage>
</organism>
<name>A0AA36E2J1_LACSI</name>
<sequence length="305" mass="34251">MYVSYPHWIGLILYREESYVEIHGITIHIPALSSKIINTTPTTDDLHIIVKIQKWIEKPYVVESYESEEENDEDNDEEGTNNGERGDEEEDSDKDEEESIVDKGEDFAQGMNSPPRMNKHIRFSTTSSSTSSAYDVVQSGSIPPFVETAKPMIQDVTSPKLTSPSPHAEIVPPIPTPIQTVDFYQGESNSNFQTAVFSQLSLIVQITQSLGNRLSKVERDVAEMKHFLALVDDDDDDDDDMVVDDTLPNSPEADDHPIPDTGDQSETDDYEGFLDLGDVPQGTNNDIDYDNDHLNPRKRKLPYQG</sequence>
<feature type="compositionally biased region" description="Acidic residues" evidence="1">
    <location>
        <begin position="263"/>
        <end position="272"/>
    </location>
</feature>
<keyword evidence="3" id="KW-1185">Reference proteome</keyword>
<feature type="region of interest" description="Disordered" evidence="1">
    <location>
        <begin position="64"/>
        <end position="135"/>
    </location>
</feature>